<organism evidence="1 2">
    <name type="scientific">Dentiscutata erythropus</name>
    <dbReference type="NCBI Taxonomy" id="1348616"/>
    <lineage>
        <taxon>Eukaryota</taxon>
        <taxon>Fungi</taxon>
        <taxon>Fungi incertae sedis</taxon>
        <taxon>Mucoromycota</taxon>
        <taxon>Glomeromycotina</taxon>
        <taxon>Glomeromycetes</taxon>
        <taxon>Diversisporales</taxon>
        <taxon>Gigasporaceae</taxon>
        <taxon>Dentiscutata</taxon>
    </lineage>
</organism>
<gene>
    <name evidence="1" type="ORF">DERYTH_LOCUS20659</name>
</gene>
<evidence type="ECO:0000313" key="1">
    <source>
        <dbReference type="EMBL" id="CAG8787206.1"/>
    </source>
</evidence>
<accession>A0A9N9JQ71</accession>
<dbReference type="OrthoDB" id="2438233at2759"/>
<dbReference type="AlphaFoldDB" id="A0A9N9JQ71"/>
<comment type="caution">
    <text evidence="1">The sequence shown here is derived from an EMBL/GenBank/DDBJ whole genome shotgun (WGS) entry which is preliminary data.</text>
</comment>
<reference evidence="1" key="1">
    <citation type="submission" date="2021-06" db="EMBL/GenBank/DDBJ databases">
        <authorList>
            <person name="Kallberg Y."/>
            <person name="Tangrot J."/>
            <person name="Rosling A."/>
        </authorList>
    </citation>
    <scope>NUCLEOTIDE SEQUENCE</scope>
    <source>
        <strain evidence="1">MA453B</strain>
    </source>
</reference>
<dbReference type="EMBL" id="CAJVPY010024740">
    <property type="protein sequence ID" value="CAG8787206.1"/>
    <property type="molecule type" value="Genomic_DNA"/>
</dbReference>
<protein>
    <submittedName>
        <fullName evidence="1">16638_t:CDS:1</fullName>
    </submittedName>
</protein>
<name>A0A9N9JQ71_9GLOM</name>
<dbReference type="Proteomes" id="UP000789405">
    <property type="component" value="Unassembled WGS sequence"/>
</dbReference>
<evidence type="ECO:0000313" key="2">
    <source>
        <dbReference type="Proteomes" id="UP000789405"/>
    </source>
</evidence>
<feature type="non-terminal residue" evidence="1">
    <location>
        <position position="1"/>
    </location>
</feature>
<sequence>MEIMATIYEEITINLVASTLLKNFLDSINNIFKVFYDSISLGGTLAKYLIPVQDILNLYNMSTKISEQNITGAELFSRNLQQNLYQQMTNIDFIASCDYISDPNSIFVTFTIERSGAIYIGDEKFGFISLRSDSNLYIVAAFINEKRPELHSFAFVDWYKTSNYCDHFHIYNRETDCFQFDEDGCAHAGMFCAELWENSFYKRSVESIIPVQKIYCRFFKADYKLHRSTKHIAVIPINK</sequence>
<keyword evidence="2" id="KW-1185">Reference proteome</keyword>
<proteinExistence type="predicted"/>